<keyword evidence="5 16" id="KW-0507">mRNA processing</keyword>
<dbReference type="InterPro" id="IPR013846">
    <property type="entry name" value="mRNA_cap_enzyme_C"/>
</dbReference>
<evidence type="ECO:0000256" key="11">
    <source>
        <dbReference type="ARBA" id="ARBA00023242"/>
    </source>
</evidence>
<dbReference type="PANTHER" id="PTHR10367">
    <property type="entry name" value="MRNA-CAPPING ENZYME"/>
    <property type="match status" value="1"/>
</dbReference>
<gene>
    <name evidence="20" type="ORF">DB88DRAFT_486379</name>
</gene>
<dbReference type="InterPro" id="IPR017075">
    <property type="entry name" value="mRNA_cap_enzyme_alpha"/>
</dbReference>
<comment type="catalytic activity">
    <reaction evidence="14">
        <text>a 5'-end diphospho-ribonucleoside in mRNA + GTP + H(+) = a 5'-end (5'-triphosphoguanosine)-ribonucleoside in mRNA + diphosphate</text>
        <dbReference type="Rhea" id="RHEA:67012"/>
        <dbReference type="Rhea" id="RHEA-COMP:17165"/>
        <dbReference type="Rhea" id="RHEA-COMP:17166"/>
        <dbReference type="ChEBI" id="CHEBI:15378"/>
        <dbReference type="ChEBI" id="CHEBI:33019"/>
        <dbReference type="ChEBI" id="CHEBI:37565"/>
        <dbReference type="ChEBI" id="CHEBI:167616"/>
        <dbReference type="ChEBI" id="CHEBI:167617"/>
        <dbReference type="EC" id="2.7.7.50"/>
    </reaction>
    <physiologicalReaction direction="left-to-right" evidence="14">
        <dbReference type="Rhea" id="RHEA:67013"/>
    </physiologicalReaction>
</comment>
<dbReference type="InterPro" id="IPR012340">
    <property type="entry name" value="NA-bd_OB-fold"/>
</dbReference>
<evidence type="ECO:0000256" key="13">
    <source>
        <dbReference type="ARBA" id="ARBA00030702"/>
    </source>
</evidence>
<dbReference type="EC" id="2.7.7.50" evidence="3 16"/>
<dbReference type="GO" id="GO:0003910">
    <property type="term" value="F:DNA ligase (ATP) activity"/>
    <property type="evidence" value="ECO:0007669"/>
    <property type="project" value="InterPro"/>
</dbReference>
<dbReference type="GO" id="GO:0005525">
    <property type="term" value="F:GTP binding"/>
    <property type="evidence" value="ECO:0007669"/>
    <property type="project" value="UniProtKB-KW"/>
</dbReference>
<dbReference type="GO" id="GO:0005524">
    <property type="term" value="F:ATP binding"/>
    <property type="evidence" value="ECO:0007669"/>
    <property type="project" value="InterPro"/>
</dbReference>
<organism evidence="20 21">
    <name type="scientific">Papiliotrema laurentii</name>
    <name type="common">Cryptococcus laurentii</name>
    <dbReference type="NCBI Taxonomy" id="5418"/>
    <lineage>
        <taxon>Eukaryota</taxon>
        <taxon>Fungi</taxon>
        <taxon>Dikarya</taxon>
        <taxon>Basidiomycota</taxon>
        <taxon>Agaricomycotina</taxon>
        <taxon>Tremellomycetes</taxon>
        <taxon>Tremellales</taxon>
        <taxon>Rhynchogastremaceae</taxon>
        <taxon>Papiliotrema</taxon>
    </lineage>
</organism>
<accession>A0AAD9FRE0</accession>
<dbReference type="GO" id="GO:0006370">
    <property type="term" value="P:7-methylguanosine mRNA capping"/>
    <property type="evidence" value="ECO:0007669"/>
    <property type="project" value="UniProtKB-KW"/>
</dbReference>
<evidence type="ECO:0000256" key="18">
    <source>
        <dbReference type="SAM" id="MobiDB-lite"/>
    </source>
</evidence>
<feature type="region of interest" description="Disordered" evidence="18">
    <location>
        <begin position="367"/>
        <end position="424"/>
    </location>
</feature>
<evidence type="ECO:0000256" key="12">
    <source>
        <dbReference type="ARBA" id="ARBA00029909"/>
    </source>
</evidence>
<evidence type="ECO:0000256" key="7">
    <source>
        <dbReference type="ARBA" id="ARBA00022695"/>
    </source>
</evidence>
<evidence type="ECO:0000256" key="1">
    <source>
        <dbReference type="ARBA" id="ARBA00004123"/>
    </source>
</evidence>
<dbReference type="GO" id="GO:0006281">
    <property type="term" value="P:DNA repair"/>
    <property type="evidence" value="ECO:0007669"/>
    <property type="project" value="InterPro"/>
</dbReference>
<keyword evidence="21" id="KW-1185">Reference proteome</keyword>
<feature type="active site" description="N6-GMP-lysine intermediate" evidence="17">
    <location>
        <position position="63"/>
    </location>
</feature>
<feature type="domain" description="ATP-dependent DNA ligase family profile" evidence="19">
    <location>
        <begin position="126"/>
        <end position="237"/>
    </location>
</feature>
<dbReference type="SUPFAM" id="SSF50249">
    <property type="entry name" value="Nucleic acid-binding proteins"/>
    <property type="match status" value="1"/>
</dbReference>
<comment type="subcellular location">
    <subcellularLocation>
        <location evidence="1 16">Nucleus</location>
    </subcellularLocation>
</comment>
<dbReference type="InterPro" id="IPR012310">
    <property type="entry name" value="DNA_ligase_ATP-dep_cent"/>
</dbReference>
<keyword evidence="11 16" id="KW-0539">Nucleus</keyword>
<dbReference type="InterPro" id="IPR051029">
    <property type="entry name" value="mRNA_Capping_Enz/RNA_Phosphat"/>
</dbReference>
<dbReference type="Gene3D" id="2.40.50.140">
    <property type="entry name" value="Nucleic acid-binding proteins"/>
    <property type="match status" value="1"/>
</dbReference>
<comment type="similarity">
    <text evidence="2 16">Belongs to the eukaryotic GTase family.</text>
</comment>
<dbReference type="InterPro" id="IPR001339">
    <property type="entry name" value="mRNA_cap_enzyme_adenylation"/>
</dbReference>
<evidence type="ECO:0000313" key="20">
    <source>
        <dbReference type="EMBL" id="KAK1924672.1"/>
    </source>
</evidence>
<comment type="caution">
    <text evidence="20">The sequence shown here is derived from an EMBL/GenBank/DDBJ whole genome shotgun (WGS) entry which is preliminary data.</text>
</comment>
<comment type="function">
    <text evidence="16">Second step of mRNA capping. Transfer of the GMP moiety of GTP to the 5'-end of RNA via an enzyme-GMP covalent reaction intermediate.</text>
</comment>
<evidence type="ECO:0000256" key="8">
    <source>
        <dbReference type="ARBA" id="ARBA00022741"/>
    </source>
</evidence>
<evidence type="ECO:0000256" key="16">
    <source>
        <dbReference type="PIRNR" id="PIRNR036959"/>
    </source>
</evidence>
<name>A0AAD9FRE0_PAPLA</name>
<dbReference type="GO" id="GO:0006310">
    <property type="term" value="P:DNA recombination"/>
    <property type="evidence" value="ECO:0007669"/>
    <property type="project" value="InterPro"/>
</dbReference>
<evidence type="ECO:0000256" key="2">
    <source>
        <dbReference type="ARBA" id="ARBA00010237"/>
    </source>
</evidence>
<dbReference type="GO" id="GO:0004484">
    <property type="term" value="F:mRNA guanylyltransferase activity"/>
    <property type="evidence" value="ECO:0007669"/>
    <property type="project" value="UniProtKB-EC"/>
</dbReference>
<evidence type="ECO:0000256" key="15">
    <source>
        <dbReference type="ARBA" id="ARBA00047082"/>
    </source>
</evidence>
<dbReference type="Proteomes" id="UP001182556">
    <property type="component" value="Unassembled WGS sequence"/>
</dbReference>
<dbReference type="PIRSF" id="PIRSF036959">
    <property type="entry name" value="mRNA_cap_alpha"/>
    <property type="match status" value="1"/>
</dbReference>
<keyword evidence="9 16" id="KW-0506">mRNA capping</keyword>
<dbReference type="FunFam" id="3.30.470.30:FF:000011">
    <property type="entry name" value="mRNA-capping enzyme subunit alpha"/>
    <property type="match status" value="1"/>
</dbReference>
<dbReference type="PANTHER" id="PTHR10367:SF17">
    <property type="entry name" value="MRNA-CAPPING ENZYME"/>
    <property type="match status" value="1"/>
</dbReference>
<evidence type="ECO:0000256" key="17">
    <source>
        <dbReference type="PIRSR" id="PIRSR036959-1"/>
    </source>
</evidence>
<keyword evidence="6 16" id="KW-0808">Transferase</keyword>
<dbReference type="Pfam" id="PF03919">
    <property type="entry name" value="mRNA_cap_C"/>
    <property type="match status" value="1"/>
</dbReference>
<proteinExistence type="inferred from homology"/>
<dbReference type="PROSITE" id="PS50160">
    <property type="entry name" value="DNA_LIGASE_A3"/>
    <property type="match status" value="1"/>
</dbReference>
<evidence type="ECO:0000256" key="9">
    <source>
        <dbReference type="ARBA" id="ARBA00023042"/>
    </source>
</evidence>
<keyword evidence="10 16" id="KW-0342">GTP-binding</keyword>
<protein>
    <recommendedName>
        <fullName evidence="4 16">mRNA-capping enzyme subunit alpha</fullName>
        <ecNumber evidence="3 16">2.7.7.50</ecNumber>
    </recommendedName>
    <alternativeName>
        <fullName evidence="12 16">GTP--RNA guanylyltransferase</fullName>
    </alternativeName>
    <alternativeName>
        <fullName evidence="13 16">mRNA guanylyltransferase</fullName>
    </alternativeName>
</protein>
<dbReference type="GO" id="GO:0031533">
    <property type="term" value="C:mRNA capping enzyme complex"/>
    <property type="evidence" value="ECO:0007669"/>
    <property type="project" value="InterPro"/>
</dbReference>
<keyword evidence="8 16" id="KW-0547">Nucleotide-binding</keyword>
<dbReference type="Pfam" id="PF01331">
    <property type="entry name" value="mRNA_cap_enzyme"/>
    <property type="match status" value="1"/>
</dbReference>
<evidence type="ECO:0000256" key="4">
    <source>
        <dbReference type="ARBA" id="ARBA00019171"/>
    </source>
</evidence>
<evidence type="ECO:0000256" key="6">
    <source>
        <dbReference type="ARBA" id="ARBA00022679"/>
    </source>
</evidence>
<evidence type="ECO:0000256" key="5">
    <source>
        <dbReference type="ARBA" id="ARBA00022664"/>
    </source>
</evidence>
<keyword evidence="7 16" id="KW-0548">Nucleotidyltransferase</keyword>
<evidence type="ECO:0000313" key="21">
    <source>
        <dbReference type="Proteomes" id="UP001182556"/>
    </source>
</evidence>
<evidence type="ECO:0000256" key="10">
    <source>
        <dbReference type="ARBA" id="ARBA00023134"/>
    </source>
</evidence>
<dbReference type="Gene3D" id="3.30.470.30">
    <property type="entry name" value="DNA ligase/mRNA capping enzyme"/>
    <property type="match status" value="1"/>
</dbReference>
<evidence type="ECO:0000259" key="19">
    <source>
        <dbReference type="PROSITE" id="PS50160"/>
    </source>
</evidence>
<evidence type="ECO:0000256" key="14">
    <source>
        <dbReference type="ARBA" id="ARBA00044624"/>
    </source>
</evidence>
<dbReference type="AlphaFoldDB" id="A0AAD9FRE0"/>
<dbReference type="EMBL" id="JAODAN010000004">
    <property type="protein sequence ID" value="KAK1924672.1"/>
    <property type="molecule type" value="Genomic_DNA"/>
</dbReference>
<sequence>MPHPIPEIPGELLEDSHTAQYLSERVAGLCGLRGTRFPGSQPVSFTSSSLSLLERKDFWVCEKSDGVRVLVYILMNENTNHQDVWLIDRKQRYFKVEALHFPHWERTDQPLRDTILDGELVLDIDPKTHEETLRFYAFDCLVLNGENIMAKSLLSRFGRLRNWVVGPFQKALKAFPEWRASAPFEVLAKEQELSYHIAQVLNVHIPQLQHGHDGLIFTCAESSYVPGTDENILKWKPPSENSIDFKLQLRFPPSPHDPSQPDFYAKPVGLLYTWLGRDDYEFFDEMELDDDEWKAWKESGEQFDDRIIEVSWDNDRSTWKYLRIRDDKPHANHKNIMKKIMVSITDGVEIEALLERSDAIRTAWKNREAVRNGKAPPAPEQRRPGGMPLTPAASGGRTAMPPTPGGYGATSQPAGSSVVAGLRR</sequence>
<reference evidence="20" key="1">
    <citation type="submission" date="2023-02" db="EMBL/GenBank/DDBJ databases">
        <title>Identification and recombinant expression of a fungal hydrolase from Papiliotrema laurentii that hydrolyzes apple cutin and clears colloidal polyester polyurethane.</title>
        <authorList>
            <consortium name="DOE Joint Genome Institute"/>
            <person name="Roman V.A."/>
            <person name="Bojanowski C."/>
            <person name="Crable B.R."/>
            <person name="Wagner D.N."/>
            <person name="Hung C.S."/>
            <person name="Nadeau L.J."/>
            <person name="Schratz L."/>
            <person name="Haridas S."/>
            <person name="Pangilinan J."/>
            <person name="Lipzen A."/>
            <person name="Na H."/>
            <person name="Yan M."/>
            <person name="Ng V."/>
            <person name="Grigoriev I.V."/>
            <person name="Spatafora J.W."/>
            <person name="Barlow D."/>
            <person name="Biffinger J."/>
            <person name="Kelley-Loughnane N."/>
            <person name="Varaljay V.A."/>
            <person name="Crookes-Goodson W.J."/>
        </authorList>
    </citation>
    <scope>NUCLEOTIDE SEQUENCE</scope>
    <source>
        <strain evidence="20">5307AH</strain>
    </source>
</reference>
<comment type="subunit">
    <text evidence="15">Heterodimer. The mRNA-capping enzyme is composed of two separate chains alpha and beta, respectively a mRNA guanylyltransferase and an mRNA 5'-triphosphate monophosphatase.</text>
</comment>
<dbReference type="SUPFAM" id="SSF56091">
    <property type="entry name" value="DNA ligase/mRNA capping enzyme, catalytic domain"/>
    <property type="match status" value="1"/>
</dbReference>
<dbReference type="CDD" id="cd07895">
    <property type="entry name" value="Adenylation_mRNA_capping"/>
    <property type="match status" value="1"/>
</dbReference>
<evidence type="ECO:0000256" key="3">
    <source>
        <dbReference type="ARBA" id="ARBA00012475"/>
    </source>
</evidence>